<proteinExistence type="predicted"/>
<evidence type="ECO:0000313" key="10">
    <source>
        <dbReference type="RefSeq" id="XP_020856839.1"/>
    </source>
</evidence>
<dbReference type="PANTHER" id="PTHR16675">
    <property type="entry name" value="MHC CLASS I-RELATED"/>
    <property type="match status" value="1"/>
</dbReference>
<dbReference type="Pfam" id="PF00129">
    <property type="entry name" value="MHC_I"/>
    <property type="match status" value="1"/>
</dbReference>
<dbReference type="InterPro" id="IPR050208">
    <property type="entry name" value="MHC_class-I_related"/>
</dbReference>
<dbReference type="SMART" id="SM00407">
    <property type="entry name" value="IGc1"/>
    <property type="match status" value="1"/>
</dbReference>
<keyword evidence="9" id="KW-1185">Reference proteome</keyword>
<dbReference type="PANTHER" id="PTHR16675:SF67">
    <property type="entry name" value="IG-LIKE DOMAIN-CONTAINING PROTEIN"/>
    <property type="match status" value="1"/>
</dbReference>
<evidence type="ECO:0000256" key="6">
    <source>
        <dbReference type="ARBA" id="ARBA00023180"/>
    </source>
</evidence>
<dbReference type="Gene3D" id="2.60.40.10">
    <property type="entry name" value="Immunoglobulins"/>
    <property type="match status" value="1"/>
</dbReference>
<reference evidence="10" key="1">
    <citation type="submission" date="2025-08" db="UniProtKB">
        <authorList>
            <consortium name="RefSeq"/>
        </authorList>
    </citation>
    <scope>IDENTIFICATION</scope>
    <source>
        <tissue evidence="10">Spleen</tissue>
    </source>
</reference>
<dbReference type="FunFam" id="2.60.40.10:FF:002056">
    <property type="entry name" value="MHC class I antigen"/>
    <property type="match status" value="1"/>
</dbReference>
<evidence type="ECO:0000256" key="3">
    <source>
        <dbReference type="ARBA" id="ARBA00022729"/>
    </source>
</evidence>
<feature type="domain" description="Ig-like" evidence="8">
    <location>
        <begin position="207"/>
        <end position="287"/>
    </location>
</feature>
<dbReference type="InterPro" id="IPR036179">
    <property type="entry name" value="Ig-like_dom_sf"/>
</dbReference>
<sequence>MGCKGKQRWFFLAWLLILEAFTWRETQAVHHRHVAQFTAVTTTHSLLELKEISFMDDIEVGSYSSIHEQIIVKIPWVSKAVGVDLITEMHNLFVEHEQHISWILQYFTKNGTNHNRNHTGQLLADCEIDNDIKVKSHIHLIWDGEEYCKIDEEVGHWENVKPDFKKYQHILESLYWTNIRKRYMNQYCVDLLRKIVGYSSLRDNLPPEVTTSRHVNPEGSIILSCTATGFYPRSILLHWEMDGKLGVWGKETSSGTLPNADSTFYLQVTLKLPPEDSGMGYICVEEHIELKIPAVYPGSCFIQVFSSHLCRSDLAIGFIYSPPMAVAILPDFELSSDLMDMPSMASSKSSQTMVALSD</sequence>
<dbReference type="PROSITE" id="PS50835">
    <property type="entry name" value="IG_LIKE"/>
    <property type="match status" value="1"/>
</dbReference>
<evidence type="ECO:0000256" key="2">
    <source>
        <dbReference type="ARBA" id="ARBA00022475"/>
    </source>
</evidence>
<dbReference type="GeneID" id="110218448"/>
<dbReference type="InterPro" id="IPR037055">
    <property type="entry name" value="MHC_I-like_Ag-recog_sf"/>
</dbReference>
<keyword evidence="6" id="KW-0325">Glycoprotein</keyword>
<dbReference type="FunFam" id="3.30.500.10:FF:000003">
    <property type="entry name" value="IgG receptor FcRn large subunit p51"/>
    <property type="match status" value="1"/>
</dbReference>
<accession>A0A6P5LJX3</accession>
<dbReference type="SUPFAM" id="SSF48726">
    <property type="entry name" value="Immunoglobulin"/>
    <property type="match status" value="1"/>
</dbReference>
<dbReference type="KEGG" id="pcw:110218448"/>
<dbReference type="InterPro" id="IPR003597">
    <property type="entry name" value="Ig_C1-set"/>
</dbReference>
<gene>
    <name evidence="10" type="primary">LOC110218448</name>
</gene>
<protein>
    <submittedName>
        <fullName evidence="10">Zinc-alpha-2-glycoprotein-like isoform X1</fullName>
    </submittedName>
</protein>
<dbReference type="InterPro" id="IPR007110">
    <property type="entry name" value="Ig-like_dom"/>
</dbReference>
<dbReference type="Pfam" id="PF07654">
    <property type="entry name" value="C1-set"/>
    <property type="match status" value="1"/>
</dbReference>
<dbReference type="Proteomes" id="UP000515140">
    <property type="component" value="Unplaced"/>
</dbReference>
<dbReference type="Gene3D" id="3.30.500.10">
    <property type="entry name" value="MHC class I-like antigen recognition-like"/>
    <property type="match status" value="1"/>
</dbReference>
<evidence type="ECO:0000256" key="1">
    <source>
        <dbReference type="ARBA" id="ARBA00004236"/>
    </source>
</evidence>
<keyword evidence="4" id="KW-0472">Membrane</keyword>
<evidence type="ECO:0000256" key="7">
    <source>
        <dbReference type="SAM" id="SignalP"/>
    </source>
</evidence>
<dbReference type="GO" id="GO:0006955">
    <property type="term" value="P:immune response"/>
    <property type="evidence" value="ECO:0007669"/>
    <property type="project" value="TreeGrafter"/>
</dbReference>
<dbReference type="GO" id="GO:0009897">
    <property type="term" value="C:external side of plasma membrane"/>
    <property type="evidence" value="ECO:0007669"/>
    <property type="project" value="TreeGrafter"/>
</dbReference>
<evidence type="ECO:0000256" key="4">
    <source>
        <dbReference type="ARBA" id="ARBA00023136"/>
    </source>
</evidence>
<dbReference type="RefSeq" id="XP_020856839.1">
    <property type="nucleotide sequence ID" value="XM_021001180.1"/>
</dbReference>
<evidence type="ECO:0000313" key="9">
    <source>
        <dbReference type="Proteomes" id="UP000515140"/>
    </source>
</evidence>
<dbReference type="GO" id="GO:0005615">
    <property type="term" value="C:extracellular space"/>
    <property type="evidence" value="ECO:0007669"/>
    <property type="project" value="TreeGrafter"/>
</dbReference>
<keyword evidence="5" id="KW-1015">Disulfide bond</keyword>
<keyword evidence="2" id="KW-1003">Cell membrane</keyword>
<feature type="chain" id="PRO_5027922394" evidence="7">
    <location>
        <begin position="29"/>
        <end position="358"/>
    </location>
</feature>
<evidence type="ECO:0000256" key="5">
    <source>
        <dbReference type="ARBA" id="ARBA00023157"/>
    </source>
</evidence>
<dbReference type="AlphaFoldDB" id="A0A6P5LJX3"/>
<name>A0A6P5LJX3_PHACI</name>
<dbReference type="InterPro" id="IPR011161">
    <property type="entry name" value="MHC_I-like_Ag-recog"/>
</dbReference>
<comment type="subcellular location">
    <subcellularLocation>
        <location evidence="1">Cell membrane</location>
    </subcellularLocation>
</comment>
<evidence type="ECO:0000259" key="8">
    <source>
        <dbReference type="PROSITE" id="PS50835"/>
    </source>
</evidence>
<feature type="signal peptide" evidence="7">
    <location>
        <begin position="1"/>
        <end position="28"/>
    </location>
</feature>
<dbReference type="InParanoid" id="A0A6P5LJX3"/>
<dbReference type="InterPro" id="IPR013783">
    <property type="entry name" value="Ig-like_fold"/>
</dbReference>
<dbReference type="InterPro" id="IPR011162">
    <property type="entry name" value="MHC_I/II-like_Ag-recog"/>
</dbReference>
<dbReference type="SUPFAM" id="SSF54452">
    <property type="entry name" value="MHC antigen-recognition domain"/>
    <property type="match status" value="1"/>
</dbReference>
<organism evidence="9 10">
    <name type="scientific">Phascolarctos cinereus</name>
    <name type="common">Koala</name>
    <dbReference type="NCBI Taxonomy" id="38626"/>
    <lineage>
        <taxon>Eukaryota</taxon>
        <taxon>Metazoa</taxon>
        <taxon>Chordata</taxon>
        <taxon>Craniata</taxon>
        <taxon>Vertebrata</taxon>
        <taxon>Euteleostomi</taxon>
        <taxon>Mammalia</taxon>
        <taxon>Metatheria</taxon>
        <taxon>Diprotodontia</taxon>
        <taxon>Phascolarctidae</taxon>
        <taxon>Phascolarctos</taxon>
    </lineage>
</organism>
<keyword evidence="3 7" id="KW-0732">Signal</keyword>